<organism evidence="1 2">
    <name type="scientific">Trifolium medium</name>
    <dbReference type="NCBI Taxonomy" id="97028"/>
    <lineage>
        <taxon>Eukaryota</taxon>
        <taxon>Viridiplantae</taxon>
        <taxon>Streptophyta</taxon>
        <taxon>Embryophyta</taxon>
        <taxon>Tracheophyta</taxon>
        <taxon>Spermatophyta</taxon>
        <taxon>Magnoliopsida</taxon>
        <taxon>eudicotyledons</taxon>
        <taxon>Gunneridae</taxon>
        <taxon>Pentapetalae</taxon>
        <taxon>rosids</taxon>
        <taxon>fabids</taxon>
        <taxon>Fabales</taxon>
        <taxon>Fabaceae</taxon>
        <taxon>Papilionoideae</taxon>
        <taxon>50 kb inversion clade</taxon>
        <taxon>NPAAA clade</taxon>
        <taxon>Hologalegina</taxon>
        <taxon>IRL clade</taxon>
        <taxon>Trifolieae</taxon>
        <taxon>Trifolium</taxon>
    </lineage>
</organism>
<dbReference type="AlphaFoldDB" id="A0A392PZ83"/>
<keyword evidence="2" id="KW-1185">Reference proteome</keyword>
<sequence length="63" mass="6945">EIADSVNVLASIIHFDNLDDDEKSPKEVSQSPTCECAEPDPKIENSHVVIIVEDSMCDKCNKV</sequence>
<reference evidence="1 2" key="1">
    <citation type="journal article" date="2018" name="Front. Plant Sci.">
        <title>Red Clover (Trifolium pratense) and Zigzag Clover (T. medium) - A Picture of Genomic Similarities and Differences.</title>
        <authorList>
            <person name="Dluhosova J."/>
            <person name="Istvanek J."/>
            <person name="Nedelnik J."/>
            <person name="Repkova J."/>
        </authorList>
    </citation>
    <scope>NUCLEOTIDE SEQUENCE [LARGE SCALE GENOMIC DNA]</scope>
    <source>
        <strain evidence="2">cv. 10/8</strain>
        <tissue evidence="1">Leaf</tissue>
    </source>
</reference>
<protein>
    <submittedName>
        <fullName evidence="1">Aluminum-activated malate transporter 2-like</fullName>
    </submittedName>
</protein>
<accession>A0A392PZ83</accession>
<dbReference type="EMBL" id="LXQA010100150">
    <property type="protein sequence ID" value="MCI16285.1"/>
    <property type="molecule type" value="Genomic_DNA"/>
</dbReference>
<comment type="caution">
    <text evidence="1">The sequence shown here is derived from an EMBL/GenBank/DDBJ whole genome shotgun (WGS) entry which is preliminary data.</text>
</comment>
<proteinExistence type="predicted"/>
<evidence type="ECO:0000313" key="1">
    <source>
        <dbReference type="EMBL" id="MCI16285.1"/>
    </source>
</evidence>
<feature type="non-terminal residue" evidence="1">
    <location>
        <position position="1"/>
    </location>
</feature>
<evidence type="ECO:0000313" key="2">
    <source>
        <dbReference type="Proteomes" id="UP000265520"/>
    </source>
</evidence>
<name>A0A392PZ83_9FABA</name>
<dbReference type="Proteomes" id="UP000265520">
    <property type="component" value="Unassembled WGS sequence"/>
</dbReference>